<accession>A0A0F9QVW0</accession>
<sequence>MSGPTSAGFICNAKDKKCKFLDSWYNGGSHCYGRCKKDVWRGIKEWLPGAGCETPENCPQLPIKR</sequence>
<dbReference type="AlphaFoldDB" id="A0A0F9QVW0"/>
<reference evidence="1" key="1">
    <citation type="journal article" date="2015" name="Nature">
        <title>Complex archaea that bridge the gap between prokaryotes and eukaryotes.</title>
        <authorList>
            <person name="Spang A."/>
            <person name="Saw J.H."/>
            <person name="Jorgensen S.L."/>
            <person name="Zaremba-Niedzwiedzka K."/>
            <person name="Martijn J."/>
            <person name="Lind A.E."/>
            <person name="van Eijk R."/>
            <person name="Schleper C."/>
            <person name="Guy L."/>
            <person name="Ettema T.J."/>
        </authorList>
    </citation>
    <scope>NUCLEOTIDE SEQUENCE</scope>
</reference>
<evidence type="ECO:0000313" key="1">
    <source>
        <dbReference type="EMBL" id="KKN09293.1"/>
    </source>
</evidence>
<proteinExistence type="predicted"/>
<gene>
    <name evidence="1" type="ORF">LCGC14_1048190</name>
</gene>
<name>A0A0F9QVW0_9ZZZZ</name>
<comment type="caution">
    <text evidence="1">The sequence shown here is derived from an EMBL/GenBank/DDBJ whole genome shotgun (WGS) entry which is preliminary data.</text>
</comment>
<organism evidence="1">
    <name type="scientific">marine sediment metagenome</name>
    <dbReference type="NCBI Taxonomy" id="412755"/>
    <lineage>
        <taxon>unclassified sequences</taxon>
        <taxon>metagenomes</taxon>
        <taxon>ecological metagenomes</taxon>
    </lineage>
</organism>
<dbReference type="EMBL" id="LAZR01004365">
    <property type="protein sequence ID" value="KKN09293.1"/>
    <property type="molecule type" value="Genomic_DNA"/>
</dbReference>
<protein>
    <submittedName>
        <fullName evidence="1">Uncharacterized protein</fullName>
    </submittedName>
</protein>